<name>Q5JEP8_THEKO</name>
<accession>Q5JEP8</accession>
<dbReference type="InParanoid" id="Q5JEP8"/>
<dbReference type="PATRIC" id="fig|69014.16.peg.1827"/>
<reference evidence="1 2" key="1">
    <citation type="journal article" date="2005" name="Genome Res.">
        <title>Complete genome sequence of the hyperthermophilic archaeon Thermococcus kodakaraensis KOD1 and comparison with Pyrococcus genomes.</title>
        <authorList>
            <person name="Fukui T."/>
            <person name="Atomi H."/>
            <person name="Kanai T."/>
            <person name="Matsumi R."/>
            <person name="Fujiwara S."/>
            <person name="Imanaka T."/>
        </authorList>
    </citation>
    <scope>NUCLEOTIDE SEQUENCE [LARGE SCALE GENOMIC DNA]</scope>
    <source>
        <strain evidence="2">ATCC BAA-918 / JCM 12380 / KOD1</strain>
    </source>
</reference>
<evidence type="ECO:0000313" key="1">
    <source>
        <dbReference type="EMBL" id="BAD86058.1"/>
    </source>
</evidence>
<dbReference type="OrthoDB" id="99617at2157"/>
<dbReference type="RefSeq" id="WP_011250820.1">
    <property type="nucleotide sequence ID" value="NC_006624.1"/>
</dbReference>
<evidence type="ECO:0000313" key="2">
    <source>
        <dbReference type="Proteomes" id="UP000000536"/>
    </source>
</evidence>
<dbReference type="Proteomes" id="UP000000536">
    <property type="component" value="Chromosome"/>
</dbReference>
<dbReference type="Gene3D" id="1.20.58.220">
    <property type="entry name" value="Phosphate transport system protein phou homolog 2, domain 2"/>
    <property type="match status" value="1"/>
</dbReference>
<dbReference type="SUPFAM" id="SSF109755">
    <property type="entry name" value="PhoU-like"/>
    <property type="match status" value="1"/>
</dbReference>
<dbReference type="STRING" id="69014.TK1869"/>
<sequence>MKRKALEKARNLLRAEGDGVINGMRTLTTEVQRNEYGRMEDLLWEVTNTSEELNNVLIEILLRYQPLASELRFVRSAFNANYDLYRMMRHLSCIEVLLNLHGSEEQRDLVMEAMEIFLPWVTRGVEALVSKREIPVEELPFIEFEFNELWDSYVRTETPYVMGTLVHLEGFFNHTKNLLRSAVYYLLGSKGLEKTPILYIV</sequence>
<keyword evidence="2" id="KW-1185">Reference proteome</keyword>
<dbReference type="EMBL" id="AP006878">
    <property type="protein sequence ID" value="BAD86058.1"/>
    <property type="molecule type" value="Genomic_DNA"/>
</dbReference>
<dbReference type="KEGG" id="tko:TK1869"/>
<organism evidence="1 2">
    <name type="scientific">Thermococcus kodakarensis (strain ATCC BAA-918 / JCM 12380 / KOD1)</name>
    <name type="common">Pyrococcus kodakaraensis (strain KOD1)</name>
    <dbReference type="NCBI Taxonomy" id="69014"/>
    <lineage>
        <taxon>Archaea</taxon>
        <taxon>Methanobacteriati</taxon>
        <taxon>Methanobacteriota</taxon>
        <taxon>Thermococci</taxon>
        <taxon>Thermococcales</taxon>
        <taxon>Thermococcaceae</taxon>
        <taxon>Thermococcus</taxon>
    </lineage>
</organism>
<protein>
    <submittedName>
        <fullName evidence="1">Probable phosphate transport system regulator</fullName>
    </submittedName>
</protein>
<dbReference type="HOGENOM" id="CLU_1472139_0_0_2"/>
<dbReference type="InterPro" id="IPR038078">
    <property type="entry name" value="PhoU-like_sf"/>
</dbReference>
<proteinExistence type="predicted"/>
<dbReference type="EnsemblBacteria" id="BAD86058">
    <property type="protein sequence ID" value="BAD86058"/>
    <property type="gene ID" value="TK1869"/>
</dbReference>
<dbReference type="eggNOG" id="arCOG00232">
    <property type="taxonomic scope" value="Archaea"/>
</dbReference>
<dbReference type="AlphaFoldDB" id="Q5JEP8"/>
<gene>
    <name evidence="1" type="ordered locus">TK1869</name>
</gene>
<dbReference type="PhylomeDB" id="Q5JEP8"/>
<dbReference type="GeneID" id="78448400"/>